<evidence type="ECO:0000313" key="7">
    <source>
        <dbReference type="Proteomes" id="UP000319897"/>
    </source>
</evidence>
<keyword evidence="2" id="KW-0201">Cytochrome c-type biogenesis</keyword>
<protein>
    <submittedName>
        <fullName evidence="6">Redoxin domain-containing protein</fullName>
    </submittedName>
</protein>
<feature type="domain" description="Thioredoxin" evidence="5">
    <location>
        <begin position="16"/>
        <end position="153"/>
    </location>
</feature>
<dbReference type="AlphaFoldDB" id="A0A501XTB3"/>
<dbReference type="Gene3D" id="3.40.30.10">
    <property type="entry name" value="Glutaredoxin"/>
    <property type="match status" value="1"/>
</dbReference>
<evidence type="ECO:0000256" key="2">
    <source>
        <dbReference type="ARBA" id="ARBA00022748"/>
    </source>
</evidence>
<dbReference type="Pfam" id="PF08534">
    <property type="entry name" value="Redoxin"/>
    <property type="match status" value="1"/>
</dbReference>
<dbReference type="Proteomes" id="UP000319897">
    <property type="component" value="Unassembled WGS sequence"/>
</dbReference>
<accession>A0A501XTB3</accession>
<evidence type="ECO:0000259" key="5">
    <source>
        <dbReference type="PROSITE" id="PS51352"/>
    </source>
</evidence>
<dbReference type="EMBL" id="VFSU01000011">
    <property type="protein sequence ID" value="TPE64022.1"/>
    <property type="molecule type" value="Genomic_DNA"/>
</dbReference>
<proteinExistence type="predicted"/>
<evidence type="ECO:0000313" key="6">
    <source>
        <dbReference type="EMBL" id="TPE64022.1"/>
    </source>
</evidence>
<keyword evidence="3" id="KW-1015">Disulfide bond</keyword>
<keyword evidence="7" id="KW-1185">Reference proteome</keyword>
<dbReference type="GO" id="GO:0015036">
    <property type="term" value="F:disulfide oxidoreductase activity"/>
    <property type="evidence" value="ECO:0007669"/>
    <property type="project" value="UniProtKB-ARBA"/>
</dbReference>
<dbReference type="OrthoDB" id="9799347at2"/>
<dbReference type="InterPro" id="IPR050553">
    <property type="entry name" value="Thioredoxin_ResA/DsbE_sf"/>
</dbReference>
<evidence type="ECO:0000256" key="4">
    <source>
        <dbReference type="ARBA" id="ARBA00023284"/>
    </source>
</evidence>
<dbReference type="PROSITE" id="PS51352">
    <property type="entry name" value="THIOREDOXIN_2"/>
    <property type="match status" value="1"/>
</dbReference>
<sequence length="155" mass="16337">MANHLGAPQQQVIKSHMVGKPLAEFALEGVAGAPGLALVDLKGGGPVLVNIFASWCLPCAVEAPQLQALKDRGATIHGIALRDEPADVAGFLARHGNPFTRIGQDPGGRMMLAFGASGVPETYVVDAQGVIRYQHLGEIRAEHVDLLMAELEKAK</sequence>
<keyword evidence="4" id="KW-0676">Redox-active center</keyword>
<dbReference type="PROSITE" id="PS00194">
    <property type="entry name" value="THIOREDOXIN_1"/>
    <property type="match status" value="1"/>
</dbReference>
<evidence type="ECO:0000256" key="1">
    <source>
        <dbReference type="ARBA" id="ARBA00004196"/>
    </source>
</evidence>
<gene>
    <name evidence="6" type="ORF">FJQ54_02220</name>
</gene>
<dbReference type="GO" id="GO:0030313">
    <property type="term" value="C:cell envelope"/>
    <property type="evidence" value="ECO:0007669"/>
    <property type="project" value="UniProtKB-SubCell"/>
</dbReference>
<name>A0A501XTB3_9SPHN</name>
<dbReference type="InterPro" id="IPR036249">
    <property type="entry name" value="Thioredoxin-like_sf"/>
</dbReference>
<comment type="subcellular location">
    <subcellularLocation>
        <location evidence="1">Cell envelope</location>
    </subcellularLocation>
</comment>
<dbReference type="SUPFAM" id="SSF52833">
    <property type="entry name" value="Thioredoxin-like"/>
    <property type="match status" value="1"/>
</dbReference>
<dbReference type="InterPro" id="IPR013740">
    <property type="entry name" value="Redoxin"/>
</dbReference>
<dbReference type="PANTHER" id="PTHR42852:SF6">
    <property type="entry name" value="THIOL:DISULFIDE INTERCHANGE PROTEIN DSBE"/>
    <property type="match status" value="1"/>
</dbReference>
<dbReference type="PANTHER" id="PTHR42852">
    <property type="entry name" value="THIOL:DISULFIDE INTERCHANGE PROTEIN DSBE"/>
    <property type="match status" value="1"/>
</dbReference>
<dbReference type="InterPro" id="IPR017937">
    <property type="entry name" value="Thioredoxin_CS"/>
</dbReference>
<comment type="caution">
    <text evidence="6">The sequence shown here is derived from an EMBL/GenBank/DDBJ whole genome shotgun (WGS) entry which is preliminary data.</text>
</comment>
<evidence type="ECO:0000256" key="3">
    <source>
        <dbReference type="ARBA" id="ARBA00023157"/>
    </source>
</evidence>
<dbReference type="InterPro" id="IPR013766">
    <property type="entry name" value="Thioredoxin_domain"/>
</dbReference>
<dbReference type="GO" id="GO:0017004">
    <property type="term" value="P:cytochrome complex assembly"/>
    <property type="evidence" value="ECO:0007669"/>
    <property type="project" value="UniProtKB-KW"/>
</dbReference>
<reference evidence="6 7" key="1">
    <citation type="submission" date="2019-06" db="EMBL/GenBank/DDBJ databases">
        <authorList>
            <person name="Lee I."/>
            <person name="Jang G.I."/>
            <person name="Hwang C.Y."/>
        </authorList>
    </citation>
    <scope>NUCLEOTIDE SEQUENCE [LARGE SCALE GENOMIC DNA]</scope>
    <source>
        <strain evidence="6 7">PAMC 28131</strain>
    </source>
</reference>
<organism evidence="6 7">
    <name type="scientific">Sandaracinobacter neustonicus</name>
    <dbReference type="NCBI Taxonomy" id="1715348"/>
    <lineage>
        <taxon>Bacteria</taxon>
        <taxon>Pseudomonadati</taxon>
        <taxon>Pseudomonadota</taxon>
        <taxon>Alphaproteobacteria</taxon>
        <taxon>Sphingomonadales</taxon>
        <taxon>Sphingosinicellaceae</taxon>
        <taxon>Sandaracinobacter</taxon>
    </lineage>
</organism>